<proteinExistence type="inferred from homology"/>
<dbReference type="PANTHER" id="PTHR47939:SF13">
    <property type="entry name" value="OS03G0201400 PROTEIN"/>
    <property type="match status" value="1"/>
</dbReference>
<keyword evidence="2" id="KW-0677">Repeat</keyword>
<dbReference type="Pfam" id="PF01535">
    <property type="entry name" value="PPR"/>
    <property type="match status" value="2"/>
</dbReference>
<protein>
    <recommendedName>
        <fullName evidence="6">Pentatricopeptide repeat-containing protein</fullName>
    </recommendedName>
</protein>
<feature type="repeat" description="PPR" evidence="3">
    <location>
        <begin position="90"/>
        <end position="124"/>
    </location>
</feature>
<evidence type="ECO:0000313" key="4">
    <source>
        <dbReference type="EMBL" id="KAK0589041.1"/>
    </source>
</evidence>
<name>A0AA39SAG8_ACESA</name>
<dbReference type="PANTHER" id="PTHR47939">
    <property type="entry name" value="MEMBRANE-ASSOCIATED SALT-INDUCIBLE PROTEIN-LIKE"/>
    <property type="match status" value="1"/>
</dbReference>
<gene>
    <name evidence="4" type="ORF">LWI29_008811</name>
</gene>
<keyword evidence="5" id="KW-1185">Reference proteome</keyword>
<comment type="similarity">
    <text evidence="1">Belongs to the PPR family. P subfamily.</text>
</comment>
<dbReference type="InterPro" id="IPR011990">
    <property type="entry name" value="TPR-like_helical_dom_sf"/>
</dbReference>
<evidence type="ECO:0008006" key="6">
    <source>
        <dbReference type="Google" id="ProtNLM"/>
    </source>
</evidence>
<evidence type="ECO:0000256" key="3">
    <source>
        <dbReference type="PROSITE-ProRule" id="PRU00708"/>
    </source>
</evidence>
<evidence type="ECO:0000256" key="2">
    <source>
        <dbReference type="ARBA" id="ARBA00022737"/>
    </source>
</evidence>
<reference evidence="4" key="1">
    <citation type="journal article" date="2022" name="Plant J.">
        <title>Strategies of tolerance reflected in two North American maple genomes.</title>
        <authorList>
            <person name="McEvoy S.L."/>
            <person name="Sezen U.U."/>
            <person name="Trouern-Trend A."/>
            <person name="McMahon S.M."/>
            <person name="Schaberg P.G."/>
            <person name="Yang J."/>
            <person name="Wegrzyn J.L."/>
            <person name="Swenson N.G."/>
        </authorList>
    </citation>
    <scope>NUCLEOTIDE SEQUENCE</scope>
    <source>
        <strain evidence="4">NS2018</strain>
    </source>
</reference>
<dbReference type="Pfam" id="PF13041">
    <property type="entry name" value="PPR_2"/>
    <property type="match status" value="1"/>
</dbReference>
<reference evidence="4" key="2">
    <citation type="submission" date="2023-06" db="EMBL/GenBank/DDBJ databases">
        <authorList>
            <person name="Swenson N.G."/>
            <person name="Wegrzyn J.L."/>
            <person name="Mcevoy S.L."/>
        </authorList>
    </citation>
    <scope>NUCLEOTIDE SEQUENCE</scope>
    <source>
        <strain evidence="4">NS2018</strain>
        <tissue evidence="4">Leaf</tissue>
    </source>
</reference>
<dbReference type="InterPro" id="IPR050667">
    <property type="entry name" value="PPR-containing_protein"/>
</dbReference>
<dbReference type="Gene3D" id="1.25.40.10">
    <property type="entry name" value="Tetratricopeptide repeat domain"/>
    <property type="match status" value="2"/>
</dbReference>
<evidence type="ECO:0000313" key="5">
    <source>
        <dbReference type="Proteomes" id="UP001168877"/>
    </source>
</evidence>
<feature type="repeat" description="PPR" evidence="3">
    <location>
        <begin position="125"/>
        <end position="159"/>
    </location>
</feature>
<dbReference type="AlphaFoldDB" id="A0AA39SAG8"/>
<feature type="repeat" description="PPR" evidence="3">
    <location>
        <begin position="160"/>
        <end position="194"/>
    </location>
</feature>
<dbReference type="Proteomes" id="UP001168877">
    <property type="component" value="Unassembled WGS sequence"/>
</dbReference>
<sequence length="210" mass="23807">MILHILTKNNSLMFQLHKQQLAEPILKGILVSGSIDLLAKLFDAVLYSYRMCDSSSRVFDSLFKTYAHMKKFRNATDVFCQMKDYGFLPTVESCNKYISSLLDLNRVDIALGFYKKMRRCRISPNIYTLNMVIGAFCKSGKLENAVEVFKEMERMGFSTTIASYNTLIVGYCNKGLLSSAVKLKKSMGKDSLQPNVITFNTLIYGFGKES</sequence>
<organism evidence="4 5">
    <name type="scientific">Acer saccharum</name>
    <name type="common">Sugar maple</name>
    <dbReference type="NCBI Taxonomy" id="4024"/>
    <lineage>
        <taxon>Eukaryota</taxon>
        <taxon>Viridiplantae</taxon>
        <taxon>Streptophyta</taxon>
        <taxon>Embryophyta</taxon>
        <taxon>Tracheophyta</taxon>
        <taxon>Spermatophyta</taxon>
        <taxon>Magnoliopsida</taxon>
        <taxon>eudicotyledons</taxon>
        <taxon>Gunneridae</taxon>
        <taxon>Pentapetalae</taxon>
        <taxon>rosids</taxon>
        <taxon>malvids</taxon>
        <taxon>Sapindales</taxon>
        <taxon>Sapindaceae</taxon>
        <taxon>Hippocastanoideae</taxon>
        <taxon>Acereae</taxon>
        <taxon>Acer</taxon>
    </lineage>
</organism>
<dbReference type="InterPro" id="IPR002885">
    <property type="entry name" value="PPR_rpt"/>
</dbReference>
<dbReference type="Pfam" id="PF12854">
    <property type="entry name" value="PPR_1"/>
    <property type="match status" value="1"/>
</dbReference>
<feature type="repeat" description="PPR" evidence="3">
    <location>
        <begin position="55"/>
        <end position="89"/>
    </location>
</feature>
<dbReference type="NCBIfam" id="TIGR00756">
    <property type="entry name" value="PPR"/>
    <property type="match status" value="4"/>
</dbReference>
<dbReference type="PROSITE" id="PS51375">
    <property type="entry name" value="PPR"/>
    <property type="match status" value="4"/>
</dbReference>
<dbReference type="EMBL" id="JAUESC010000381">
    <property type="protein sequence ID" value="KAK0589041.1"/>
    <property type="molecule type" value="Genomic_DNA"/>
</dbReference>
<accession>A0AA39SAG8</accession>
<comment type="caution">
    <text evidence="4">The sequence shown here is derived from an EMBL/GenBank/DDBJ whole genome shotgun (WGS) entry which is preliminary data.</text>
</comment>
<evidence type="ECO:0000256" key="1">
    <source>
        <dbReference type="ARBA" id="ARBA00007626"/>
    </source>
</evidence>